<organism evidence="3 4">
    <name type="scientific">Hyphomonas polymorpha PS728</name>
    <dbReference type="NCBI Taxonomy" id="1280954"/>
    <lineage>
        <taxon>Bacteria</taxon>
        <taxon>Pseudomonadati</taxon>
        <taxon>Pseudomonadota</taxon>
        <taxon>Alphaproteobacteria</taxon>
        <taxon>Hyphomonadales</taxon>
        <taxon>Hyphomonadaceae</taxon>
        <taxon>Hyphomonas</taxon>
    </lineage>
</organism>
<protein>
    <submittedName>
        <fullName evidence="3">Enoyl-CoA hydratase</fullName>
    </submittedName>
</protein>
<dbReference type="AlphaFoldDB" id="A0A062VGV8"/>
<reference evidence="3 4" key="1">
    <citation type="journal article" date="2014" name="Antonie Van Leeuwenhoek">
        <title>Hyphomonas beringensis sp. nov. and Hyphomonas chukchiensis sp. nov., isolated from surface seawater of the Bering Sea and Chukchi Sea.</title>
        <authorList>
            <person name="Li C."/>
            <person name="Lai Q."/>
            <person name="Li G."/>
            <person name="Dong C."/>
            <person name="Wang J."/>
            <person name="Liao Y."/>
            <person name="Shao Z."/>
        </authorList>
    </citation>
    <scope>NUCLEOTIDE SEQUENCE [LARGE SCALE GENOMIC DNA]</scope>
    <source>
        <strain evidence="3 4">PS728</strain>
    </source>
</reference>
<dbReference type="InterPro" id="IPR029045">
    <property type="entry name" value="ClpP/crotonase-like_dom_sf"/>
</dbReference>
<dbReference type="STRING" id="1280954.HPO_16163"/>
<dbReference type="Gene3D" id="3.90.226.10">
    <property type="entry name" value="2-enoyl-CoA Hydratase, Chain A, domain 1"/>
    <property type="match status" value="1"/>
</dbReference>
<evidence type="ECO:0000313" key="3">
    <source>
        <dbReference type="EMBL" id="KCZ97253.1"/>
    </source>
</evidence>
<evidence type="ECO:0000256" key="1">
    <source>
        <dbReference type="ARBA" id="ARBA00005254"/>
    </source>
</evidence>
<dbReference type="SUPFAM" id="SSF52096">
    <property type="entry name" value="ClpP/crotonase"/>
    <property type="match status" value="1"/>
</dbReference>
<dbReference type="GO" id="GO:0006635">
    <property type="term" value="P:fatty acid beta-oxidation"/>
    <property type="evidence" value="ECO:0007669"/>
    <property type="project" value="TreeGrafter"/>
</dbReference>
<dbReference type="GO" id="GO:0016829">
    <property type="term" value="F:lyase activity"/>
    <property type="evidence" value="ECO:0007669"/>
    <property type="project" value="UniProtKB-KW"/>
</dbReference>
<comment type="caution">
    <text evidence="3">The sequence shown here is derived from an EMBL/GenBank/DDBJ whole genome shotgun (WGS) entry which is preliminary data.</text>
</comment>
<dbReference type="Gene3D" id="1.10.12.10">
    <property type="entry name" value="Lyase 2-enoyl-coa Hydratase, Chain A, domain 2"/>
    <property type="match status" value="1"/>
</dbReference>
<evidence type="ECO:0000256" key="2">
    <source>
        <dbReference type="ARBA" id="ARBA00023239"/>
    </source>
</evidence>
<sequence length="277" mass="29861">MSAYQEIMTGLSDGVLTITLNRPERLNAWTGTMQVEVETAIRKGGADEAVRVIILTGAGRGFCAGADMNGLQSIQASAGADYNETRPAAPKPQAPSELEKMFPGRFGHMFACPKPIIAAINGPCAGIGLILTLFADMRYAAAEAKFTTAFAQRGLIAEHGIAWQLPRLVGEANALDLLFTARKFDGAEAERMGLVNKAMPGDELMEYVHDLALHLATQVSPRSVAIMKRQVRESYFQSYAASLEVADGEMEASFATHDFKEGVASFVERRAPAFTGR</sequence>
<comment type="similarity">
    <text evidence="1">Belongs to the enoyl-CoA hydratase/isomerase family.</text>
</comment>
<dbReference type="CDD" id="cd06558">
    <property type="entry name" value="crotonase-like"/>
    <property type="match status" value="1"/>
</dbReference>
<dbReference type="OrthoDB" id="9777711at2"/>
<dbReference type="PANTHER" id="PTHR11941">
    <property type="entry name" value="ENOYL-COA HYDRATASE-RELATED"/>
    <property type="match status" value="1"/>
</dbReference>
<gene>
    <name evidence="3" type="ORF">HPO_16163</name>
</gene>
<evidence type="ECO:0000313" key="4">
    <source>
        <dbReference type="Proteomes" id="UP000027100"/>
    </source>
</evidence>
<dbReference type="EMBL" id="ARYM01000023">
    <property type="protein sequence ID" value="KCZ97253.1"/>
    <property type="molecule type" value="Genomic_DNA"/>
</dbReference>
<dbReference type="InterPro" id="IPR014748">
    <property type="entry name" value="Enoyl-CoA_hydra_C"/>
</dbReference>
<dbReference type="InterPro" id="IPR001753">
    <property type="entry name" value="Enoyl-CoA_hydra/iso"/>
</dbReference>
<proteinExistence type="inferred from homology"/>
<name>A0A062VGV8_9PROT</name>
<dbReference type="Pfam" id="PF00378">
    <property type="entry name" value="ECH_1"/>
    <property type="match status" value="1"/>
</dbReference>
<dbReference type="NCBIfam" id="NF004857">
    <property type="entry name" value="PRK06210.1"/>
    <property type="match status" value="1"/>
</dbReference>
<dbReference type="PANTHER" id="PTHR11941:SF133">
    <property type="entry name" value="1,2-EPOXYPHENYLACETYL-COA ISOMERASE"/>
    <property type="match status" value="1"/>
</dbReference>
<dbReference type="RefSeq" id="WP_035601055.1">
    <property type="nucleotide sequence ID" value="NZ_ARYM01000023.1"/>
</dbReference>
<keyword evidence="2" id="KW-0456">Lyase</keyword>
<accession>A0A062VGV8</accession>
<dbReference type="Proteomes" id="UP000027100">
    <property type="component" value="Unassembled WGS sequence"/>
</dbReference>
<keyword evidence="4" id="KW-1185">Reference proteome</keyword>
<dbReference type="PATRIC" id="fig|1280954.3.peg.3262"/>
<dbReference type="eggNOG" id="COG1024">
    <property type="taxonomic scope" value="Bacteria"/>
</dbReference>